<feature type="compositionally biased region" description="Polar residues" evidence="1">
    <location>
        <begin position="18"/>
        <end position="38"/>
    </location>
</feature>
<name>A0A0C3FXG9_PILCF</name>
<reference evidence="2 3" key="1">
    <citation type="submission" date="2014-04" db="EMBL/GenBank/DDBJ databases">
        <authorList>
            <consortium name="DOE Joint Genome Institute"/>
            <person name="Kuo A."/>
            <person name="Tarkka M."/>
            <person name="Buscot F."/>
            <person name="Kohler A."/>
            <person name="Nagy L.G."/>
            <person name="Floudas D."/>
            <person name="Copeland A."/>
            <person name="Barry K.W."/>
            <person name="Cichocki N."/>
            <person name="Veneault-Fourrey C."/>
            <person name="LaButti K."/>
            <person name="Lindquist E.A."/>
            <person name="Lipzen A."/>
            <person name="Lundell T."/>
            <person name="Morin E."/>
            <person name="Murat C."/>
            <person name="Sun H."/>
            <person name="Tunlid A."/>
            <person name="Henrissat B."/>
            <person name="Grigoriev I.V."/>
            <person name="Hibbett D.S."/>
            <person name="Martin F."/>
            <person name="Nordberg H.P."/>
            <person name="Cantor M.N."/>
            <person name="Hua S.X."/>
        </authorList>
    </citation>
    <scope>NUCLEOTIDE SEQUENCE [LARGE SCALE GENOMIC DNA]</scope>
    <source>
        <strain evidence="2 3">F 1598</strain>
    </source>
</reference>
<organism evidence="2 3">
    <name type="scientific">Piloderma croceum (strain F 1598)</name>
    <dbReference type="NCBI Taxonomy" id="765440"/>
    <lineage>
        <taxon>Eukaryota</taxon>
        <taxon>Fungi</taxon>
        <taxon>Dikarya</taxon>
        <taxon>Basidiomycota</taxon>
        <taxon>Agaricomycotina</taxon>
        <taxon>Agaricomycetes</taxon>
        <taxon>Agaricomycetidae</taxon>
        <taxon>Atheliales</taxon>
        <taxon>Atheliaceae</taxon>
        <taxon>Piloderma</taxon>
    </lineage>
</organism>
<dbReference type="InParanoid" id="A0A0C3FXG9"/>
<evidence type="ECO:0000313" key="2">
    <source>
        <dbReference type="EMBL" id="KIM84229.1"/>
    </source>
</evidence>
<feature type="region of interest" description="Disordered" evidence="1">
    <location>
        <begin position="13"/>
        <end position="38"/>
    </location>
</feature>
<dbReference type="AlphaFoldDB" id="A0A0C3FXG9"/>
<reference evidence="3" key="2">
    <citation type="submission" date="2015-01" db="EMBL/GenBank/DDBJ databases">
        <title>Evolutionary Origins and Diversification of the Mycorrhizal Mutualists.</title>
        <authorList>
            <consortium name="DOE Joint Genome Institute"/>
            <consortium name="Mycorrhizal Genomics Consortium"/>
            <person name="Kohler A."/>
            <person name="Kuo A."/>
            <person name="Nagy L.G."/>
            <person name="Floudas D."/>
            <person name="Copeland A."/>
            <person name="Barry K.W."/>
            <person name="Cichocki N."/>
            <person name="Veneault-Fourrey C."/>
            <person name="LaButti K."/>
            <person name="Lindquist E.A."/>
            <person name="Lipzen A."/>
            <person name="Lundell T."/>
            <person name="Morin E."/>
            <person name="Murat C."/>
            <person name="Riley R."/>
            <person name="Ohm R."/>
            <person name="Sun H."/>
            <person name="Tunlid A."/>
            <person name="Henrissat B."/>
            <person name="Grigoriev I.V."/>
            <person name="Hibbett D.S."/>
            <person name="Martin F."/>
        </authorList>
    </citation>
    <scope>NUCLEOTIDE SEQUENCE [LARGE SCALE GENOMIC DNA]</scope>
    <source>
        <strain evidence="3">F 1598</strain>
    </source>
</reference>
<keyword evidence="3" id="KW-1185">Reference proteome</keyword>
<protein>
    <submittedName>
        <fullName evidence="2">Uncharacterized protein</fullName>
    </submittedName>
</protein>
<evidence type="ECO:0000256" key="1">
    <source>
        <dbReference type="SAM" id="MobiDB-lite"/>
    </source>
</evidence>
<evidence type="ECO:0000313" key="3">
    <source>
        <dbReference type="Proteomes" id="UP000054166"/>
    </source>
</evidence>
<dbReference type="HOGENOM" id="CLU_2543372_0_0_1"/>
<gene>
    <name evidence="2" type="ORF">PILCRDRAFT_818564</name>
</gene>
<dbReference type="EMBL" id="KN832988">
    <property type="protein sequence ID" value="KIM84229.1"/>
    <property type="molecule type" value="Genomic_DNA"/>
</dbReference>
<accession>A0A0C3FXG9</accession>
<dbReference type="Proteomes" id="UP000054166">
    <property type="component" value="Unassembled WGS sequence"/>
</dbReference>
<proteinExistence type="predicted"/>
<sequence length="83" mass="9369">MVFCLLLVHRGTQKTDDTTNSYPATSPSFPTSNAQLGGSTRSHCPLAFCPPLDPSRREMDKKLAVLKYEWQSELFHTLRSARK</sequence>